<dbReference type="InterPro" id="IPR041479">
    <property type="entry name" value="TetR_CgmR_C"/>
</dbReference>
<dbReference type="SUPFAM" id="SSF46689">
    <property type="entry name" value="Homeodomain-like"/>
    <property type="match status" value="1"/>
</dbReference>
<dbReference type="Gene3D" id="1.10.357.10">
    <property type="entry name" value="Tetracycline Repressor, domain 2"/>
    <property type="match status" value="1"/>
</dbReference>
<dbReference type="Pfam" id="PF17937">
    <property type="entry name" value="TetR_C_28"/>
    <property type="match status" value="1"/>
</dbReference>
<proteinExistence type="predicted"/>
<evidence type="ECO:0000256" key="2">
    <source>
        <dbReference type="PROSITE-ProRule" id="PRU00335"/>
    </source>
</evidence>
<dbReference type="PANTHER" id="PTHR30055">
    <property type="entry name" value="HTH-TYPE TRANSCRIPTIONAL REGULATOR RUTR"/>
    <property type="match status" value="1"/>
</dbReference>
<accession>A0AAE2ZPZ6</accession>
<sequence length="186" mass="19898">MSGNRPSSRSRILAAAAALARDAGPGKLSLDAVAGRAGVSKGGLLYHFPSKAALMTGLVEDYIAEFEANLDEAVTRDDSGEALMKAYVAMSLKSLDEKQPPASWIFSAMAEDPDFLDPFNDFRRKLLQRLLAGSADRTRTLLAYLAIEGMHSLKLFGADLLSGDDRDAIDAYLLSGSTETPASPEE</sequence>
<evidence type="ECO:0000256" key="1">
    <source>
        <dbReference type="ARBA" id="ARBA00023125"/>
    </source>
</evidence>
<dbReference type="AlphaFoldDB" id="A0AAE2ZPZ6"/>
<dbReference type="Proteomes" id="UP001196509">
    <property type="component" value="Unassembled WGS sequence"/>
</dbReference>
<keyword evidence="1 2" id="KW-0238">DNA-binding</keyword>
<feature type="DNA-binding region" description="H-T-H motif" evidence="2">
    <location>
        <begin position="29"/>
        <end position="48"/>
    </location>
</feature>
<reference evidence="4" key="1">
    <citation type="submission" date="2021-08" db="EMBL/GenBank/DDBJ databases">
        <title>Hoeflea bacterium WL0058 sp. nov., isolated from the sediment.</title>
        <authorList>
            <person name="Wang L."/>
            <person name="Zhang D."/>
        </authorList>
    </citation>
    <scope>NUCLEOTIDE SEQUENCE</scope>
    <source>
        <strain evidence="4">WL0058</strain>
    </source>
</reference>
<name>A0AAE2ZPZ6_9HYPH</name>
<dbReference type="Pfam" id="PF00440">
    <property type="entry name" value="TetR_N"/>
    <property type="match status" value="1"/>
</dbReference>
<feature type="domain" description="HTH tetR-type" evidence="3">
    <location>
        <begin position="6"/>
        <end position="66"/>
    </location>
</feature>
<gene>
    <name evidence="4" type="ORF">K1W69_09680</name>
</gene>
<organism evidence="4 5">
    <name type="scientific">Flavimaribacter sediminis</name>
    <dbReference type="NCBI Taxonomy" id="2865987"/>
    <lineage>
        <taxon>Bacteria</taxon>
        <taxon>Pseudomonadati</taxon>
        <taxon>Pseudomonadota</taxon>
        <taxon>Alphaproteobacteria</taxon>
        <taxon>Hyphomicrobiales</taxon>
        <taxon>Rhizobiaceae</taxon>
        <taxon>Flavimaribacter</taxon>
    </lineage>
</organism>
<dbReference type="RefSeq" id="WP_220228160.1">
    <property type="nucleotide sequence ID" value="NZ_JAICBX010000002.1"/>
</dbReference>
<dbReference type="InterPro" id="IPR050109">
    <property type="entry name" value="HTH-type_TetR-like_transc_reg"/>
</dbReference>
<protein>
    <submittedName>
        <fullName evidence="4">TetR/AcrR family transcriptional regulator</fullName>
    </submittedName>
</protein>
<dbReference type="InterPro" id="IPR001647">
    <property type="entry name" value="HTH_TetR"/>
</dbReference>
<evidence type="ECO:0000259" key="3">
    <source>
        <dbReference type="PROSITE" id="PS50977"/>
    </source>
</evidence>
<dbReference type="PRINTS" id="PR00455">
    <property type="entry name" value="HTHTETR"/>
</dbReference>
<dbReference type="EMBL" id="JAICBX010000002">
    <property type="protein sequence ID" value="MBW8637457.1"/>
    <property type="molecule type" value="Genomic_DNA"/>
</dbReference>
<evidence type="ECO:0000313" key="5">
    <source>
        <dbReference type="Proteomes" id="UP001196509"/>
    </source>
</evidence>
<comment type="caution">
    <text evidence="4">The sequence shown here is derived from an EMBL/GenBank/DDBJ whole genome shotgun (WGS) entry which is preliminary data.</text>
</comment>
<dbReference type="GO" id="GO:0003700">
    <property type="term" value="F:DNA-binding transcription factor activity"/>
    <property type="evidence" value="ECO:0007669"/>
    <property type="project" value="TreeGrafter"/>
</dbReference>
<dbReference type="PANTHER" id="PTHR30055:SF148">
    <property type="entry name" value="TETR-FAMILY TRANSCRIPTIONAL REGULATOR"/>
    <property type="match status" value="1"/>
</dbReference>
<dbReference type="PROSITE" id="PS50977">
    <property type="entry name" value="HTH_TETR_2"/>
    <property type="match status" value="1"/>
</dbReference>
<dbReference type="GO" id="GO:0000976">
    <property type="term" value="F:transcription cis-regulatory region binding"/>
    <property type="evidence" value="ECO:0007669"/>
    <property type="project" value="TreeGrafter"/>
</dbReference>
<keyword evidence="5" id="KW-1185">Reference proteome</keyword>
<dbReference type="InterPro" id="IPR009057">
    <property type="entry name" value="Homeodomain-like_sf"/>
</dbReference>
<evidence type="ECO:0000313" key="4">
    <source>
        <dbReference type="EMBL" id="MBW8637457.1"/>
    </source>
</evidence>